<gene>
    <name evidence="1" type="ORF">CTRI78_v004436</name>
</gene>
<comment type="caution">
    <text evidence="1">The sequence shown here is derived from an EMBL/GenBank/DDBJ whole genome shotgun (WGS) entry which is preliminary data.</text>
</comment>
<proteinExistence type="predicted"/>
<evidence type="ECO:0000313" key="2">
    <source>
        <dbReference type="Proteomes" id="UP000295703"/>
    </source>
</evidence>
<evidence type="ECO:0000313" key="1">
    <source>
        <dbReference type="EMBL" id="TDZ61140.1"/>
    </source>
</evidence>
<protein>
    <submittedName>
        <fullName evidence="1">Uncharacterized protein</fullName>
    </submittedName>
</protein>
<accession>A0A4R8RGY7</accession>
<dbReference type="EMBL" id="RYZW01000032">
    <property type="protein sequence ID" value="TDZ61140.1"/>
    <property type="molecule type" value="Genomic_DNA"/>
</dbReference>
<dbReference type="AlphaFoldDB" id="A0A4R8RGY7"/>
<keyword evidence="2" id="KW-1185">Reference proteome</keyword>
<reference evidence="1 2" key="1">
    <citation type="submission" date="2018-12" db="EMBL/GenBank/DDBJ databases">
        <title>Genome sequence and assembly of Colletotrichum trifolii.</title>
        <authorList>
            <person name="Gan P."/>
            <person name="Shirasu K."/>
        </authorList>
    </citation>
    <scope>NUCLEOTIDE SEQUENCE [LARGE SCALE GENOMIC DNA]</scope>
    <source>
        <strain evidence="1 2">543-2</strain>
    </source>
</reference>
<dbReference type="Proteomes" id="UP000295703">
    <property type="component" value="Unassembled WGS sequence"/>
</dbReference>
<name>A0A4R8RGY7_COLTR</name>
<organism evidence="1 2">
    <name type="scientific">Colletotrichum trifolii</name>
    <dbReference type="NCBI Taxonomy" id="5466"/>
    <lineage>
        <taxon>Eukaryota</taxon>
        <taxon>Fungi</taxon>
        <taxon>Dikarya</taxon>
        <taxon>Ascomycota</taxon>
        <taxon>Pezizomycotina</taxon>
        <taxon>Sordariomycetes</taxon>
        <taxon>Hypocreomycetidae</taxon>
        <taxon>Glomerellales</taxon>
        <taxon>Glomerellaceae</taxon>
        <taxon>Colletotrichum</taxon>
        <taxon>Colletotrichum orbiculare species complex</taxon>
    </lineage>
</organism>
<sequence length="140" mass="14442">MRSSSCPCPGRRTVCLLVPPKPTAFGQPGSRSKASRQPVAALLRPIMGEKCATGCAAPAESTWPCSSSRLLIAVRAPASGTPYCNATRITPAAAILFSQFGPGSGLRSAGVSIGLVKSICDGKCGTPPWWLLRGSDLQNA</sequence>